<evidence type="ECO:0000256" key="2">
    <source>
        <dbReference type="ARBA" id="ARBA00008107"/>
    </source>
</evidence>
<protein>
    <submittedName>
        <fullName evidence="8">Phosphate transport system regulatory protein PhoU</fullName>
    </submittedName>
</protein>
<organism evidence="8">
    <name type="scientific">hydrothermal vent metagenome</name>
    <dbReference type="NCBI Taxonomy" id="652676"/>
    <lineage>
        <taxon>unclassified sequences</taxon>
        <taxon>metagenomes</taxon>
        <taxon>ecological metagenomes</taxon>
    </lineage>
</organism>
<dbReference type="InterPro" id="IPR038078">
    <property type="entry name" value="PhoU-like_sf"/>
</dbReference>
<name>A0A3B0TF52_9ZZZZ</name>
<dbReference type="PANTHER" id="PTHR42930">
    <property type="entry name" value="PHOSPHATE-SPECIFIC TRANSPORT SYSTEM ACCESSORY PROTEIN PHOU"/>
    <property type="match status" value="1"/>
</dbReference>
<comment type="subunit">
    <text evidence="3">Homodimer.</text>
</comment>
<reference evidence="8" key="1">
    <citation type="submission" date="2018-06" db="EMBL/GenBank/DDBJ databases">
        <authorList>
            <person name="Zhirakovskaya E."/>
        </authorList>
    </citation>
    <scope>NUCLEOTIDE SEQUENCE</scope>
</reference>
<evidence type="ECO:0000256" key="4">
    <source>
        <dbReference type="ARBA" id="ARBA00022448"/>
    </source>
</evidence>
<sequence>VDAINDDIEERVMNILALRQPLAVDLRETIAALKIARELERIGDLARNTAKRSRVIIEQEPLEGMEEIFKMGYVAVKIVEDVIQAFENRDVEKAIEVWNADEEIDEFCNTVFTQLLSGMMVDNSNINACTQMTFVAKNLERVGDHATNIAESIHYVLTGEKIDELRPKSDKTSSTTVTI</sequence>
<dbReference type="Gene3D" id="1.20.58.220">
    <property type="entry name" value="Phosphate transport system protein phou homolog 2, domain 2"/>
    <property type="match status" value="1"/>
</dbReference>
<dbReference type="Pfam" id="PF01895">
    <property type="entry name" value="PhoU"/>
    <property type="match status" value="2"/>
</dbReference>
<keyword evidence="6" id="KW-0592">Phosphate transport</keyword>
<evidence type="ECO:0000256" key="1">
    <source>
        <dbReference type="ARBA" id="ARBA00004496"/>
    </source>
</evidence>
<dbReference type="GO" id="GO:0045936">
    <property type="term" value="P:negative regulation of phosphate metabolic process"/>
    <property type="evidence" value="ECO:0007669"/>
    <property type="project" value="InterPro"/>
</dbReference>
<dbReference type="EMBL" id="UOEH01000581">
    <property type="protein sequence ID" value="VAW07424.1"/>
    <property type="molecule type" value="Genomic_DNA"/>
</dbReference>
<gene>
    <name evidence="8" type="ORF">MNBD_ALPHA05-800</name>
</gene>
<keyword evidence="5" id="KW-0963">Cytoplasm</keyword>
<dbReference type="SUPFAM" id="SSF109755">
    <property type="entry name" value="PhoU-like"/>
    <property type="match status" value="1"/>
</dbReference>
<dbReference type="NCBIfam" id="TIGR02135">
    <property type="entry name" value="phoU_full"/>
    <property type="match status" value="1"/>
</dbReference>
<keyword evidence="4" id="KW-0813">Transport</keyword>
<evidence type="ECO:0000313" key="8">
    <source>
        <dbReference type="EMBL" id="VAW07424.1"/>
    </source>
</evidence>
<feature type="domain" description="PhoU" evidence="7">
    <location>
        <begin position="1"/>
        <end position="52"/>
    </location>
</feature>
<evidence type="ECO:0000256" key="6">
    <source>
        <dbReference type="ARBA" id="ARBA00022592"/>
    </source>
</evidence>
<dbReference type="InterPro" id="IPR026022">
    <property type="entry name" value="PhoU_dom"/>
</dbReference>
<comment type="subcellular location">
    <subcellularLocation>
        <location evidence="1">Cytoplasm</location>
    </subcellularLocation>
</comment>
<proteinExistence type="inferred from homology"/>
<dbReference type="InterPro" id="IPR028366">
    <property type="entry name" value="PhoU"/>
</dbReference>
<feature type="non-terminal residue" evidence="8">
    <location>
        <position position="1"/>
    </location>
</feature>
<dbReference type="FunFam" id="1.20.58.220:FF:000004">
    <property type="entry name" value="Phosphate-specific transport system accessory protein PhoU"/>
    <property type="match status" value="1"/>
</dbReference>
<feature type="domain" description="PhoU" evidence="7">
    <location>
        <begin position="70"/>
        <end position="153"/>
    </location>
</feature>
<evidence type="ECO:0000256" key="5">
    <source>
        <dbReference type="ARBA" id="ARBA00022490"/>
    </source>
</evidence>
<evidence type="ECO:0000259" key="7">
    <source>
        <dbReference type="Pfam" id="PF01895"/>
    </source>
</evidence>
<accession>A0A3B0TF52</accession>
<dbReference type="GO" id="GO:0006817">
    <property type="term" value="P:phosphate ion transport"/>
    <property type="evidence" value="ECO:0007669"/>
    <property type="project" value="UniProtKB-KW"/>
</dbReference>
<evidence type="ECO:0000256" key="3">
    <source>
        <dbReference type="ARBA" id="ARBA00011738"/>
    </source>
</evidence>
<dbReference type="PIRSF" id="PIRSF003107">
    <property type="entry name" value="PhoU"/>
    <property type="match status" value="1"/>
</dbReference>
<dbReference type="AlphaFoldDB" id="A0A3B0TF52"/>
<dbReference type="GO" id="GO:0030643">
    <property type="term" value="P:intracellular phosphate ion homeostasis"/>
    <property type="evidence" value="ECO:0007669"/>
    <property type="project" value="InterPro"/>
</dbReference>
<dbReference type="GO" id="GO:0005737">
    <property type="term" value="C:cytoplasm"/>
    <property type="evidence" value="ECO:0007669"/>
    <property type="project" value="UniProtKB-SubCell"/>
</dbReference>
<comment type="similarity">
    <text evidence="2">Belongs to the PhoU family.</text>
</comment>
<dbReference type="PANTHER" id="PTHR42930:SF3">
    <property type="entry name" value="PHOSPHATE-SPECIFIC TRANSPORT SYSTEM ACCESSORY PROTEIN PHOU"/>
    <property type="match status" value="1"/>
</dbReference>